<organism evidence="1 2">
    <name type="scientific">Mucilaginibacter arboris</name>
    <dbReference type="NCBI Taxonomy" id="2682090"/>
    <lineage>
        <taxon>Bacteria</taxon>
        <taxon>Pseudomonadati</taxon>
        <taxon>Bacteroidota</taxon>
        <taxon>Sphingobacteriia</taxon>
        <taxon>Sphingobacteriales</taxon>
        <taxon>Sphingobacteriaceae</taxon>
        <taxon>Mucilaginibacter</taxon>
    </lineage>
</organism>
<comment type="caution">
    <text evidence="1">The sequence shown here is derived from an EMBL/GenBank/DDBJ whole genome shotgun (WGS) entry which is preliminary data.</text>
</comment>
<name>A0A7K1STP6_9SPHI</name>
<dbReference type="AlphaFoldDB" id="A0A7K1STP6"/>
<keyword evidence="2" id="KW-1185">Reference proteome</keyword>
<accession>A0A7K1STP6</accession>
<protein>
    <submittedName>
        <fullName evidence="1">Uncharacterized protein</fullName>
    </submittedName>
</protein>
<sequence>MERQNEETPVNRIGNEIDLKTAAKWTKYSRQRQVPGETISHLFGRDIIEKILNQKDCSGLRIYYANSKPLSVTQRLVLILINFLRDAAQITGEKHLIIAGTSSVNKDLIPGTNNQLPNKAVTQPEPQLRNLNTGGYDDYILAEQAVPCPGTEGCPNNELTS</sequence>
<evidence type="ECO:0000313" key="2">
    <source>
        <dbReference type="Proteomes" id="UP000462014"/>
    </source>
</evidence>
<dbReference type="RefSeq" id="WP_157564344.1">
    <property type="nucleotide sequence ID" value="NZ_WPIK01000003.1"/>
</dbReference>
<dbReference type="Proteomes" id="UP000462014">
    <property type="component" value="Unassembled WGS sequence"/>
</dbReference>
<evidence type="ECO:0000313" key="1">
    <source>
        <dbReference type="EMBL" id="MVN20654.1"/>
    </source>
</evidence>
<proteinExistence type="predicted"/>
<gene>
    <name evidence="1" type="ORF">GO621_03785</name>
</gene>
<dbReference type="EMBL" id="WPIK01000003">
    <property type="protein sequence ID" value="MVN20654.1"/>
    <property type="molecule type" value="Genomic_DNA"/>
</dbReference>
<reference evidence="1 2" key="1">
    <citation type="submission" date="2019-12" db="EMBL/GenBank/DDBJ databases">
        <title>Mucilaginibacter sp. HMF7410 genome sequencing and assembly.</title>
        <authorList>
            <person name="Kang H."/>
            <person name="Cha I."/>
            <person name="Kim H."/>
            <person name="Joh K."/>
        </authorList>
    </citation>
    <scope>NUCLEOTIDE SEQUENCE [LARGE SCALE GENOMIC DNA]</scope>
    <source>
        <strain evidence="1 2">HMF7410</strain>
    </source>
</reference>